<evidence type="ECO:0000313" key="2">
    <source>
        <dbReference type="EMBL" id="MCC3265845.1"/>
    </source>
</evidence>
<evidence type="ECO:0000313" key="3">
    <source>
        <dbReference type="Proteomes" id="UP001139168"/>
    </source>
</evidence>
<keyword evidence="1" id="KW-1133">Transmembrane helix</keyword>
<dbReference type="RefSeq" id="WP_227890664.1">
    <property type="nucleotide sequence ID" value="NZ_JAJFZQ010000005.1"/>
</dbReference>
<protein>
    <submittedName>
        <fullName evidence="2">Permease prefix domain 1-containing protein</fullName>
    </submittedName>
</protein>
<sequence>MSSLTDRYVFAALAAIPEAQRSDIERELRTSIADAVEARTDAGQSPAEAERLVLTEFGDPVRLAASYTDRPLYLIGPDLFLDWWRLLKRVLAIVVPLAFVATVVFRMTTDPEDPAQAFGAALSNSLGAVVQVGFWLTLVFAVIQYNGTRRKDLGLAPWSPAALPSLPRQASVSLGDTIATVVLLAFFIGLLLWQKVGSLLFLDGEPVVVLQDSLWSFWLPSLIALLAAKAVFAVVLYVSGRWTYLFAAVNTALALLFTVPVLWLLATDRVFDLTILSADGRGQEASSWTVGITAATVLVIGVWEIADGFIKAFKASRAAPAVSVPVPSN</sequence>
<keyword evidence="1" id="KW-0472">Membrane</keyword>
<name>A0ABS8GH22_9MICC</name>
<dbReference type="InterPro" id="IPR047928">
    <property type="entry name" value="Perm_prefix_1"/>
</dbReference>
<keyword evidence="3" id="KW-1185">Reference proteome</keyword>
<gene>
    <name evidence="2" type="ORF">LJ752_07280</name>
</gene>
<keyword evidence="1" id="KW-0812">Transmembrane</keyword>
<feature type="transmembrane region" description="Helical" evidence="1">
    <location>
        <begin position="244"/>
        <end position="265"/>
    </location>
</feature>
<dbReference type="Pfam" id="PF22564">
    <property type="entry name" value="HAAS"/>
    <property type="match status" value="1"/>
</dbReference>
<dbReference type="NCBIfam" id="NF038403">
    <property type="entry name" value="perm_prefix_1"/>
    <property type="match status" value="1"/>
</dbReference>
<feature type="transmembrane region" description="Helical" evidence="1">
    <location>
        <begin position="121"/>
        <end position="143"/>
    </location>
</feature>
<feature type="transmembrane region" description="Helical" evidence="1">
    <location>
        <begin position="90"/>
        <end position="109"/>
    </location>
</feature>
<feature type="transmembrane region" description="Helical" evidence="1">
    <location>
        <begin position="214"/>
        <end position="237"/>
    </location>
</feature>
<comment type="caution">
    <text evidence="2">The sequence shown here is derived from an EMBL/GenBank/DDBJ whole genome shotgun (WGS) entry which is preliminary data.</text>
</comment>
<organism evidence="2 3">
    <name type="scientific">Arthrobacter gengyunqii</name>
    <dbReference type="NCBI Taxonomy" id="2886940"/>
    <lineage>
        <taxon>Bacteria</taxon>
        <taxon>Bacillati</taxon>
        <taxon>Actinomycetota</taxon>
        <taxon>Actinomycetes</taxon>
        <taxon>Micrococcales</taxon>
        <taxon>Micrococcaceae</taxon>
        <taxon>Arthrobacter</taxon>
    </lineage>
</organism>
<dbReference type="EMBL" id="JAJFZQ010000005">
    <property type="protein sequence ID" value="MCC3265845.1"/>
    <property type="molecule type" value="Genomic_DNA"/>
</dbReference>
<feature type="transmembrane region" description="Helical" evidence="1">
    <location>
        <begin position="174"/>
        <end position="194"/>
    </location>
</feature>
<evidence type="ECO:0000256" key="1">
    <source>
        <dbReference type="SAM" id="Phobius"/>
    </source>
</evidence>
<accession>A0ABS8GH22</accession>
<reference evidence="2" key="1">
    <citation type="submission" date="2021-10" db="EMBL/GenBank/DDBJ databases">
        <title>Novel species in genus Arthrobacter.</title>
        <authorList>
            <person name="Liu Y."/>
        </authorList>
    </citation>
    <scope>NUCLEOTIDE SEQUENCE</scope>
    <source>
        <strain evidence="2">Zg-Y786</strain>
    </source>
</reference>
<proteinExistence type="predicted"/>
<dbReference type="Proteomes" id="UP001139168">
    <property type="component" value="Unassembled WGS sequence"/>
</dbReference>
<feature type="transmembrane region" description="Helical" evidence="1">
    <location>
        <begin position="285"/>
        <end position="306"/>
    </location>
</feature>